<accession>A0A9P6LS79</accession>
<protein>
    <submittedName>
        <fullName evidence="1">Uncharacterized protein</fullName>
    </submittedName>
</protein>
<reference evidence="1" key="1">
    <citation type="journal article" date="2020" name="Fungal Divers.">
        <title>Resolving the Mortierellaceae phylogeny through synthesis of multi-gene phylogenetics and phylogenomics.</title>
        <authorList>
            <person name="Vandepol N."/>
            <person name="Liber J."/>
            <person name="Desiro A."/>
            <person name="Na H."/>
            <person name="Kennedy M."/>
            <person name="Barry K."/>
            <person name="Grigoriev I.V."/>
            <person name="Miller A.N."/>
            <person name="O'Donnell K."/>
            <person name="Stajich J.E."/>
            <person name="Bonito G."/>
        </authorList>
    </citation>
    <scope>NUCLEOTIDE SEQUENCE</scope>
    <source>
        <strain evidence="1">MES-2147</strain>
    </source>
</reference>
<comment type="caution">
    <text evidence="1">The sequence shown here is derived from an EMBL/GenBank/DDBJ whole genome shotgun (WGS) entry which is preliminary data.</text>
</comment>
<dbReference type="AlphaFoldDB" id="A0A9P6LS79"/>
<sequence>LLFEAVNKASELTSFQECALLEYRLTQRYKEYLSSLPEGKHETGADHSLETFFEPIEGEEAELFNFPFAEWFKEHQEEDNFNNFAAGETEDQDPTNPTKACPYLAAKDGNTTVPNDHPNISGVDFADPEAAKSCPFLSSKQAQETTVPSDHPKVPEVDFSDPEAAKACPFLTAKKKEQKPTANGTGGVIPADHPLIPGVDLSNPDAAKACPFLSSKSAQ</sequence>
<evidence type="ECO:0000313" key="1">
    <source>
        <dbReference type="EMBL" id="KAF9924668.1"/>
    </source>
</evidence>
<proteinExistence type="predicted"/>
<name>A0A9P6LS79_9FUNG</name>
<evidence type="ECO:0000313" key="2">
    <source>
        <dbReference type="Proteomes" id="UP000749646"/>
    </source>
</evidence>
<dbReference type="EMBL" id="JAAAHW010010568">
    <property type="protein sequence ID" value="KAF9924668.1"/>
    <property type="molecule type" value="Genomic_DNA"/>
</dbReference>
<dbReference type="Proteomes" id="UP000749646">
    <property type="component" value="Unassembled WGS sequence"/>
</dbReference>
<keyword evidence="2" id="KW-1185">Reference proteome</keyword>
<feature type="non-terminal residue" evidence="1">
    <location>
        <position position="1"/>
    </location>
</feature>
<gene>
    <name evidence="1" type="ORF">BGZ65_008208</name>
</gene>
<organism evidence="1 2">
    <name type="scientific">Modicella reniformis</name>
    <dbReference type="NCBI Taxonomy" id="1440133"/>
    <lineage>
        <taxon>Eukaryota</taxon>
        <taxon>Fungi</taxon>
        <taxon>Fungi incertae sedis</taxon>
        <taxon>Mucoromycota</taxon>
        <taxon>Mortierellomycotina</taxon>
        <taxon>Mortierellomycetes</taxon>
        <taxon>Mortierellales</taxon>
        <taxon>Mortierellaceae</taxon>
        <taxon>Modicella</taxon>
    </lineage>
</organism>